<name>A0ABW7KN25_9NOCA</name>
<dbReference type="RefSeq" id="WP_395125326.1">
    <property type="nucleotide sequence ID" value="NZ_JBIMSN010000116.1"/>
</dbReference>
<dbReference type="Proteomes" id="UP001609176">
    <property type="component" value="Unassembled WGS sequence"/>
</dbReference>
<dbReference type="Proteomes" id="UP001609219">
    <property type="component" value="Unassembled WGS sequence"/>
</dbReference>
<reference evidence="4 5" key="1">
    <citation type="submission" date="2024-10" db="EMBL/GenBank/DDBJ databases">
        <authorList>
            <person name="Riesco R."/>
        </authorList>
    </citation>
    <scope>NUCLEOTIDE SEQUENCE [LARGE SCALE GENOMIC DNA]</scope>
    <source>
        <strain evidence="3 4">NCIMB 15448</strain>
        <strain evidence="2 5">NCIMB 15450</strain>
    </source>
</reference>
<keyword evidence="5" id="KW-1185">Reference proteome</keyword>
<dbReference type="InterPro" id="IPR056920">
    <property type="entry name" value="PRTase-CE"/>
</dbReference>
<dbReference type="EMBL" id="JBIMSP010000032">
    <property type="protein sequence ID" value="MFH5243889.1"/>
    <property type="molecule type" value="Genomic_DNA"/>
</dbReference>
<evidence type="ECO:0000313" key="5">
    <source>
        <dbReference type="Proteomes" id="UP001609219"/>
    </source>
</evidence>
<evidence type="ECO:0000313" key="2">
    <source>
        <dbReference type="EMBL" id="MFH5231503.1"/>
    </source>
</evidence>
<gene>
    <name evidence="3" type="ORF">ACHIPV_18695</name>
    <name evidence="2" type="ORF">ACHIRB_23475</name>
</gene>
<evidence type="ECO:0000259" key="1">
    <source>
        <dbReference type="Pfam" id="PF24390"/>
    </source>
</evidence>
<feature type="domain" description="PRTase-CE" evidence="1">
    <location>
        <begin position="52"/>
        <end position="356"/>
    </location>
</feature>
<sequence>MKTELAGELLSAVVDLGDDLDSILPRLEAKAAWKWDSYEGFRAGQRFLESLARWLQEFEEPARRRWLEFVLETMVFVSAHELDHLIATAYETVLRPVFIRRTAERIGLPHHRIAEVTASLEFREEQRRTLIVGLSDGARLDQLRRSNVDLSHEQYAATVHSASDRAAELVEKLDNALAIMESTAERAFSHVVLVDDFYGSGTSLINWSVEDADGNRRLKGKIEKFRCAIAQVANAGNHPPLLEKNYDATILLYIASEEAADHIRKTLAEAKLPWDLRVMQLIPRSSKITDPELLADCRKFWDSDLEDEHKSYAALGYRDCALPLVLHHNAPNNSVCPLWADSTGRGDKNRHALFPRYERHHKDRP</sequence>
<organism evidence="3 4">
    <name type="scientific">Antrihabitans spumae</name>
    <dbReference type="NCBI Taxonomy" id="3373370"/>
    <lineage>
        <taxon>Bacteria</taxon>
        <taxon>Bacillati</taxon>
        <taxon>Actinomycetota</taxon>
        <taxon>Actinomycetes</taxon>
        <taxon>Mycobacteriales</taxon>
        <taxon>Nocardiaceae</taxon>
        <taxon>Antrihabitans</taxon>
    </lineage>
</organism>
<dbReference type="Pfam" id="PF24390">
    <property type="entry name" value="PRTase-CE"/>
    <property type="match status" value="1"/>
</dbReference>
<protein>
    <recommendedName>
        <fullName evidence="1">PRTase-CE domain-containing protein</fullName>
    </recommendedName>
</protein>
<dbReference type="EMBL" id="JBIMSN010000116">
    <property type="protein sequence ID" value="MFH5231503.1"/>
    <property type="molecule type" value="Genomic_DNA"/>
</dbReference>
<comment type="caution">
    <text evidence="3">The sequence shown here is derived from an EMBL/GenBank/DDBJ whole genome shotgun (WGS) entry which is preliminary data.</text>
</comment>
<evidence type="ECO:0000313" key="3">
    <source>
        <dbReference type="EMBL" id="MFH5243889.1"/>
    </source>
</evidence>
<accession>A0ABW7KN25</accession>
<proteinExistence type="predicted"/>
<evidence type="ECO:0000313" key="4">
    <source>
        <dbReference type="Proteomes" id="UP001609176"/>
    </source>
</evidence>